<sequence length="216" mass="24099">MTAFYQEIYKVVSEGLQELAASQQSGKTPKNPISETHFISAWVTKAIKQQRYAHCVAKTLLSWQQQARSMGKHAQLKQQFEQFEKTYGGILQDNGEAEAVTMTKLQAFYQALEANGWIVTTEYEVNRKVTHHTDGQASLVVCATQAKAAFAENGELVKPLSLFIRGTVPEAIDAAYGEGILLYKVTDYKSIVKYHGEYVLYPHNAGSHLPEVPSLQ</sequence>
<dbReference type="STRING" id="1195763.ABT56_06170"/>
<evidence type="ECO:0008006" key="3">
    <source>
        <dbReference type="Google" id="ProtNLM"/>
    </source>
</evidence>
<dbReference type="RefSeq" id="WP_047877987.1">
    <property type="nucleotide sequence ID" value="NZ_LDOT01000006.1"/>
</dbReference>
<keyword evidence="2" id="KW-1185">Reference proteome</keyword>
<protein>
    <recommendedName>
        <fullName evidence="3">Alpha-acetolactate decarboxylase</fullName>
    </recommendedName>
</protein>
<dbReference type="PATRIC" id="fig|1195763.3.peg.1312"/>
<proteinExistence type="predicted"/>
<organism evidence="1 2">
    <name type="scientific">Photobacterium aquae</name>
    <dbReference type="NCBI Taxonomy" id="1195763"/>
    <lineage>
        <taxon>Bacteria</taxon>
        <taxon>Pseudomonadati</taxon>
        <taxon>Pseudomonadota</taxon>
        <taxon>Gammaproteobacteria</taxon>
        <taxon>Vibrionales</taxon>
        <taxon>Vibrionaceae</taxon>
        <taxon>Photobacterium</taxon>
    </lineage>
</organism>
<dbReference type="OrthoDB" id="5814407at2"/>
<dbReference type="Pfam" id="PF11140">
    <property type="entry name" value="DUF2913"/>
    <property type="match status" value="1"/>
</dbReference>
<dbReference type="AlphaFoldDB" id="A0A0J1JXX0"/>
<evidence type="ECO:0000313" key="1">
    <source>
        <dbReference type="EMBL" id="KLV07137.1"/>
    </source>
</evidence>
<evidence type="ECO:0000313" key="2">
    <source>
        <dbReference type="Proteomes" id="UP000036097"/>
    </source>
</evidence>
<gene>
    <name evidence="1" type="ORF">ABT56_06170</name>
</gene>
<reference evidence="1 2" key="1">
    <citation type="submission" date="2015-05" db="EMBL/GenBank/DDBJ databases">
        <title>Photobacterium galathea sp. nov.</title>
        <authorList>
            <person name="Machado H."/>
            <person name="Gram L."/>
        </authorList>
    </citation>
    <scope>NUCLEOTIDE SEQUENCE [LARGE SCALE GENOMIC DNA]</scope>
    <source>
        <strain evidence="1 2">CGMCC 1.12159</strain>
    </source>
</reference>
<dbReference type="Proteomes" id="UP000036097">
    <property type="component" value="Unassembled WGS sequence"/>
</dbReference>
<comment type="caution">
    <text evidence="1">The sequence shown here is derived from an EMBL/GenBank/DDBJ whole genome shotgun (WGS) entry which is preliminary data.</text>
</comment>
<name>A0A0J1JXX0_9GAMM</name>
<accession>A0A0J1JXX0</accession>
<dbReference type="InterPro" id="IPR021316">
    <property type="entry name" value="DUF2913"/>
</dbReference>
<dbReference type="EMBL" id="LDOT01000006">
    <property type="protein sequence ID" value="KLV07137.1"/>
    <property type="molecule type" value="Genomic_DNA"/>
</dbReference>